<evidence type="ECO:0000313" key="2">
    <source>
        <dbReference type="Proteomes" id="UP000265520"/>
    </source>
</evidence>
<name>A0A392MIR1_9FABA</name>
<dbReference type="EMBL" id="LXQA010012125">
    <property type="protein sequence ID" value="MCH87400.1"/>
    <property type="molecule type" value="Genomic_DNA"/>
</dbReference>
<reference evidence="1 2" key="1">
    <citation type="journal article" date="2018" name="Front. Plant Sci.">
        <title>Red Clover (Trifolium pratense) and Zigzag Clover (T. medium) - A Picture of Genomic Similarities and Differences.</title>
        <authorList>
            <person name="Dluhosova J."/>
            <person name="Istvanek J."/>
            <person name="Nedelnik J."/>
            <person name="Repkova J."/>
        </authorList>
    </citation>
    <scope>NUCLEOTIDE SEQUENCE [LARGE SCALE GENOMIC DNA]</scope>
    <source>
        <strain evidence="2">cv. 10/8</strain>
        <tissue evidence="1">Leaf</tissue>
    </source>
</reference>
<accession>A0A392MIR1</accession>
<comment type="caution">
    <text evidence="1">The sequence shown here is derived from an EMBL/GenBank/DDBJ whole genome shotgun (WGS) entry which is preliminary data.</text>
</comment>
<keyword evidence="2" id="KW-1185">Reference proteome</keyword>
<evidence type="ECO:0000313" key="1">
    <source>
        <dbReference type="EMBL" id="MCH87400.1"/>
    </source>
</evidence>
<organism evidence="1 2">
    <name type="scientific">Trifolium medium</name>
    <dbReference type="NCBI Taxonomy" id="97028"/>
    <lineage>
        <taxon>Eukaryota</taxon>
        <taxon>Viridiplantae</taxon>
        <taxon>Streptophyta</taxon>
        <taxon>Embryophyta</taxon>
        <taxon>Tracheophyta</taxon>
        <taxon>Spermatophyta</taxon>
        <taxon>Magnoliopsida</taxon>
        <taxon>eudicotyledons</taxon>
        <taxon>Gunneridae</taxon>
        <taxon>Pentapetalae</taxon>
        <taxon>rosids</taxon>
        <taxon>fabids</taxon>
        <taxon>Fabales</taxon>
        <taxon>Fabaceae</taxon>
        <taxon>Papilionoideae</taxon>
        <taxon>50 kb inversion clade</taxon>
        <taxon>NPAAA clade</taxon>
        <taxon>Hologalegina</taxon>
        <taxon>IRL clade</taxon>
        <taxon>Trifolieae</taxon>
        <taxon>Trifolium</taxon>
    </lineage>
</organism>
<sequence>KGFMRLAAISKLVIALLPKKLERAEVYGLLVGYTPPRYVPPPTEGSTIGQVIQVLVGNNTKIPASQPRARQAQPWHATPQESLYGYGTGTRYWYSPSNGVPMLHSLP</sequence>
<dbReference type="Proteomes" id="UP000265520">
    <property type="component" value="Unassembled WGS sequence"/>
</dbReference>
<gene>
    <name evidence="1" type="ORF">A2U01_0008269</name>
</gene>
<protein>
    <submittedName>
        <fullName evidence="1">Uncharacterized protein</fullName>
    </submittedName>
</protein>
<feature type="non-terminal residue" evidence="1">
    <location>
        <position position="1"/>
    </location>
</feature>
<proteinExistence type="predicted"/>
<dbReference type="AlphaFoldDB" id="A0A392MIR1"/>